<reference evidence="1 2" key="1">
    <citation type="submission" date="2016-10" db="EMBL/GenBank/DDBJ databases">
        <title>The genome sequence of Colletotrichum fioriniae PJ7.</title>
        <authorList>
            <person name="Baroncelli R."/>
        </authorList>
    </citation>
    <scope>NUCLEOTIDE SEQUENCE [LARGE SCALE GENOMIC DNA]</scope>
    <source>
        <strain evidence="1 2">Tom-12</strain>
    </source>
</reference>
<protein>
    <submittedName>
        <fullName evidence="1">Uncharacterized protein</fullName>
    </submittedName>
</protein>
<accession>A0ABQ9RM55</accession>
<evidence type="ECO:0000313" key="1">
    <source>
        <dbReference type="EMBL" id="KAK1507579.1"/>
    </source>
</evidence>
<sequence length="58" mass="6676">EESNSNDSNNNEIILKYPKLVVKKLENILGLNKNKIIKFKERALQIALRALSKPIKRS</sequence>
<comment type="caution">
    <text evidence="1">The sequence shown here is derived from an EMBL/GenBank/DDBJ whole genome shotgun (WGS) entry which is preliminary data.</text>
</comment>
<proteinExistence type="predicted"/>
<feature type="non-terminal residue" evidence="1">
    <location>
        <position position="1"/>
    </location>
</feature>
<name>A0ABQ9RM55_9PEZI</name>
<gene>
    <name evidence="1" type="ORF">CTAM01_02691</name>
</gene>
<dbReference type="Proteomes" id="UP001227543">
    <property type="component" value="Unassembled WGS sequence"/>
</dbReference>
<organism evidence="1 2">
    <name type="scientific">Colletotrichum tamarilloi</name>
    <dbReference type="NCBI Taxonomy" id="1209934"/>
    <lineage>
        <taxon>Eukaryota</taxon>
        <taxon>Fungi</taxon>
        <taxon>Dikarya</taxon>
        <taxon>Ascomycota</taxon>
        <taxon>Pezizomycotina</taxon>
        <taxon>Sordariomycetes</taxon>
        <taxon>Hypocreomycetidae</taxon>
        <taxon>Glomerellales</taxon>
        <taxon>Glomerellaceae</taxon>
        <taxon>Colletotrichum</taxon>
        <taxon>Colletotrichum acutatum species complex</taxon>
    </lineage>
</organism>
<evidence type="ECO:0000313" key="2">
    <source>
        <dbReference type="Proteomes" id="UP001227543"/>
    </source>
</evidence>
<keyword evidence="2" id="KW-1185">Reference proteome</keyword>
<dbReference type="GeneID" id="85402967"/>
<dbReference type="RefSeq" id="XP_060386532.1">
    <property type="nucleotide sequence ID" value="XM_060518729.1"/>
</dbReference>
<dbReference type="EMBL" id="MLFU01000006">
    <property type="protein sequence ID" value="KAK1507579.1"/>
    <property type="molecule type" value="Genomic_DNA"/>
</dbReference>